<gene>
    <name evidence="4" type="ORF">EDF64_101424</name>
</gene>
<dbReference type="PROSITE" id="PS51762">
    <property type="entry name" value="GH16_2"/>
    <property type="match status" value="1"/>
</dbReference>
<feature type="compositionally biased region" description="Pro residues" evidence="1">
    <location>
        <begin position="51"/>
        <end position="69"/>
    </location>
</feature>
<dbReference type="GO" id="GO:0004553">
    <property type="term" value="F:hydrolase activity, hydrolyzing O-glycosyl compounds"/>
    <property type="evidence" value="ECO:0007669"/>
    <property type="project" value="InterPro"/>
</dbReference>
<feature type="region of interest" description="Disordered" evidence="1">
    <location>
        <begin position="32"/>
        <end position="109"/>
    </location>
</feature>
<dbReference type="EMBL" id="SNVW01000001">
    <property type="protein sequence ID" value="TDN46558.1"/>
    <property type="molecule type" value="Genomic_DNA"/>
</dbReference>
<comment type="caution">
    <text evidence="4">The sequence shown here is derived from an EMBL/GenBank/DDBJ whole genome shotgun (WGS) entry which is preliminary data.</text>
</comment>
<accession>A0A4R6DQK8</accession>
<reference evidence="4 5" key="1">
    <citation type="submission" date="2019-03" db="EMBL/GenBank/DDBJ databases">
        <title>Genomic analyses of the natural microbiome of Caenorhabditis elegans.</title>
        <authorList>
            <person name="Samuel B."/>
        </authorList>
    </citation>
    <scope>NUCLEOTIDE SEQUENCE [LARGE SCALE GENOMIC DNA]</scope>
    <source>
        <strain evidence="4 5">JUb65</strain>
    </source>
</reference>
<feature type="domain" description="GH16" evidence="3">
    <location>
        <begin position="81"/>
        <end position="333"/>
    </location>
</feature>
<dbReference type="Pfam" id="PF00722">
    <property type="entry name" value="Glyco_hydro_16"/>
    <property type="match status" value="1"/>
</dbReference>
<organism evidence="4 5">
    <name type="scientific">Curtobacterium flaccumfaciens</name>
    <dbReference type="NCBI Taxonomy" id="2035"/>
    <lineage>
        <taxon>Bacteria</taxon>
        <taxon>Bacillati</taxon>
        <taxon>Actinomycetota</taxon>
        <taxon>Actinomycetes</taxon>
        <taxon>Micrococcales</taxon>
        <taxon>Microbacteriaceae</taxon>
        <taxon>Curtobacterium</taxon>
    </lineage>
</organism>
<dbReference type="RefSeq" id="WP_133518415.1">
    <property type="nucleotide sequence ID" value="NZ_SNVW01000001.1"/>
</dbReference>
<dbReference type="SUPFAM" id="SSF49899">
    <property type="entry name" value="Concanavalin A-like lectins/glucanases"/>
    <property type="match status" value="1"/>
</dbReference>
<dbReference type="GO" id="GO:0005975">
    <property type="term" value="P:carbohydrate metabolic process"/>
    <property type="evidence" value="ECO:0007669"/>
    <property type="project" value="InterPro"/>
</dbReference>
<evidence type="ECO:0000313" key="4">
    <source>
        <dbReference type="EMBL" id="TDN46558.1"/>
    </source>
</evidence>
<protein>
    <submittedName>
        <fullName evidence="4">Glycosyl hydrolase family 16</fullName>
    </submittedName>
</protein>
<evidence type="ECO:0000256" key="2">
    <source>
        <dbReference type="SAM" id="SignalP"/>
    </source>
</evidence>
<dbReference type="OrthoDB" id="9809583at2"/>
<feature type="compositionally biased region" description="Low complexity" evidence="1">
    <location>
        <begin position="70"/>
        <end position="101"/>
    </location>
</feature>
<sequence>MWNRTAARDWRRITSIVVAAGTVAASALGISSAHDHHHHHAGGSGSSPTQPATPTPPTPTSAPTEPTPEPTASAPITPAPAPTTSAPTPSSPSNPAGSTTTMPTGNVTSNGRTWVQSYAEDFDTAAAKGSVLQKYPKMAAYDGYNDTSGQGLYAPDKVLSVANGNLDFDLHSENGQPLVATILPDGYSAQTTGRVSVRYKTTKTPGYKFVGMMWPSSDDWNQGEIDWPEADLGGVPRPASAVPGTYSNGAMHFEPESEQFAPTDTTGYHVATTEWDKTAVRFYWDGTLVATTTKAVPTTPMRVTLQAETAIGEGTTPASSKGSVDIDWISIWK</sequence>
<dbReference type="CDD" id="cd00413">
    <property type="entry name" value="Glyco_hydrolase_16"/>
    <property type="match status" value="1"/>
</dbReference>
<evidence type="ECO:0000256" key="1">
    <source>
        <dbReference type="SAM" id="MobiDB-lite"/>
    </source>
</evidence>
<feature type="signal peptide" evidence="2">
    <location>
        <begin position="1"/>
        <end position="19"/>
    </location>
</feature>
<dbReference type="InterPro" id="IPR000757">
    <property type="entry name" value="Beta-glucanase-like"/>
</dbReference>
<dbReference type="Gene3D" id="2.60.120.200">
    <property type="match status" value="1"/>
</dbReference>
<dbReference type="Proteomes" id="UP000295764">
    <property type="component" value="Unassembled WGS sequence"/>
</dbReference>
<name>A0A4R6DQK8_9MICO</name>
<proteinExistence type="predicted"/>
<keyword evidence="4" id="KW-0378">Hydrolase</keyword>
<feature type="chain" id="PRO_5039037107" evidence="2">
    <location>
        <begin position="20"/>
        <end position="333"/>
    </location>
</feature>
<evidence type="ECO:0000313" key="5">
    <source>
        <dbReference type="Proteomes" id="UP000295764"/>
    </source>
</evidence>
<dbReference type="AlphaFoldDB" id="A0A4R6DQK8"/>
<evidence type="ECO:0000259" key="3">
    <source>
        <dbReference type="PROSITE" id="PS51762"/>
    </source>
</evidence>
<dbReference type="InterPro" id="IPR013320">
    <property type="entry name" value="ConA-like_dom_sf"/>
</dbReference>
<keyword evidence="2" id="KW-0732">Signal</keyword>